<dbReference type="Gene3D" id="3.40.1350.10">
    <property type="match status" value="1"/>
</dbReference>
<dbReference type="GO" id="GO:0005694">
    <property type="term" value="C:chromosome"/>
    <property type="evidence" value="ECO:0007669"/>
    <property type="project" value="InterPro"/>
</dbReference>
<dbReference type="HOGENOM" id="CLU_050636_0_0_6"/>
<keyword evidence="1" id="KW-0812">Transmembrane</keyword>
<name>D5C5F5_NITHN</name>
<dbReference type="Proteomes" id="UP000001844">
    <property type="component" value="Plasmid pNHAL01"/>
</dbReference>
<evidence type="ECO:0000259" key="2">
    <source>
        <dbReference type="Pfam" id="PF01396"/>
    </source>
</evidence>
<dbReference type="PANTHER" id="PTHR30015">
    <property type="entry name" value="MRR RESTRICTION SYSTEM PROTEIN"/>
    <property type="match status" value="1"/>
</dbReference>
<dbReference type="InterPro" id="IPR052906">
    <property type="entry name" value="Type_IV_Methyl-Rstrct_Enzyme"/>
</dbReference>
<keyword evidence="4" id="KW-0255">Endonuclease</keyword>
<feature type="transmembrane region" description="Helical" evidence="1">
    <location>
        <begin position="59"/>
        <end position="78"/>
    </location>
</feature>
<evidence type="ECO:0000313" key="5">
    <source>
        <dbReference type="Proteomes" id="UP000001844"/>
    </source>
</evidence>
<organism evidence="4 5">
    <name type="scientific">Nitrosococcus halophilus (strain Nc4)</name>
    <dbReference type="NCBI Taxonomy" id="472759"/>
    <lineage>
        <taxon>Bacteria</taxon>
        <taxon>Pseudomonadati</taxon>
        <taxon>Pseudomonadota</taxon>
        <taxon>Gammaproteobacteria</taxon>
        <taxon>Chromatiales</taxon>
        <taxon>Chromatiaceae</taxon>
        <taxon>Nitrosococcus</taxon>
    </lineage>
</organism>
<keyword evidence="5" id="KW-1185">Reference proteome</keyword>
<reference evidence="4 5" key="1">
    <citation type="submission" date="2009-10" db="EMBL/GenBank/DDBJ databases">
        <title>Complete genome sequence of Nitrosococcus halophilus Nc4, a salt-adapted, aerobic obligate ammonia-oxidizing sulfur purple bacterium.</title>
        <authorList>
            <consortium name="US DOE Joint Genome Institute"/>
            <person name="Campbell M.A."/>
            <person name="Malfatti S.A."/>
            <person name="Chain P.S.G."/>
            <person name="Heidelberg J.F."/>
            <person name="Ward N.L."/>
            <person name="Ward B.B."/>
            <person name="Klotz M.G."/>
        </authorList>
    </citation>
    <scope>NUCLEOTIDE SEQUENCE [LARGE SCALE GENOMIC DNA]</scope>
    <source>
        <strain evidence="5">Nc4</strain>
        <plasmid evidence="5">Plasmid pNHAL01</plasmid>
    </source>
</reference>
<dbReference type="SUPFAM" id="SSF52980">
    <property type="entry name" value="Restriction endonuclease-like"/>
    <property type="match status" value="1"/>
</dbReference>
<accession>D5C5F5</accession>
<proteinExistence type="predicted"/>
<dbReference type="REBASE" id="25097">
    <property type="entry name" value="NhaNc4Mrr2P"/>
</dbReference>
<keyword evidence="4" id="KW-0378">Hydrolase</keyword>
<dbReference type="RefSeq" id="WP_013028111.1">
    <property type="nucleotide sequence ID" value="NC_013958.1"/>
</dbReference>
<gene>
    <name evidence="4" type="ORF">Nhal_4001</name>
</gene>
<keyword evidence="4" id="KW-0540">Nuclease</keyword>
<dbReference type="Pfam" id="PF04471">
    <property type="entry name" value="Mrr_cat"/>
    <property type="match status" value="1"/>
</dbReference>
<keyword evidence="1" id="KW-0472">Membrane</keyword>
<keyword evidence="4" id="KW-0614">Plasmid</keyword>
<dbReference type="InterPro" id="IPR011335">
    <property type="entry name" value="Restrct_endonuc-II-like"/>
</dbReference>
<dbReference type="InterPro" id="IPR011856">
    <property type="entry name" value="tRNA_endonuc-like_dom_sf"/>
</dbReference>
<keyword evidence="1" id="KW-1133">Transmembrane helix</keyword>
<dbReference type="InterPro" id="IPR013498">
    <property type="entry name" value="Topo_IA_Znf"/>
</dbReference>
<dbReference type="OrthoDB" id="5782056at2"/>
<dbReference type="GO" id="GO:0003916">
    <property type="term" value="F:DNA topoisomerase activity"/>
    <property type="evidence" value="ECO:0007669"/>
    <property type="project" value="InterPro"/>
</dbReference>
<dbReference type="eggNOG" id="COG0551">
    <property type="taxonomic scope" value="Bacteria"/>
</dbReference>
<dbReference type="InterPro" id="IPR007560">
    <property type="entry name" value="Restrct_endonuc_IV_Mrr"/>
</dbReference>
<dbReference type="eggNOG" id="COG1715">
    <property type="taxonomic scope" value="Bacteria"/>
</dbReference>
<dbReference type="SUPFAM" id="SSF57783">
    <property type="entry name" value="Zinc beta-ribbon"/>
    <property type="match status" value="1"/>
</dbReference>
<feature type="domain" description="DNA topoisomerase type IA zn finger" evidence="2">
    <location>
        <begin position="232"/>
        <end position="269"/>
    </location>
</feature>
<dbReference type="AlphaFoldDB" id="D5C5F5"/>
<sequence length="271" mass="30036">MARRRSNVMEGMYDIFLRTPWWVSLLVAGAAYAALNFGLPAYIDDNNLFLKPLEQVGPLFAPWIAGFILLTGAFAQLGKRSRRKLLDRQSAIDSIRAMSWQSFEKLVGEFYRRQGYSVEERGGGGADGGVDLVLRRQGEVILVQCKQWKTRQVGVAKVRELYGVVASENATRGVLITCGQFTPDARAFAKGKSLELVDGTALLERVSKVQKHSKTDPAIASQQKRATHIAPDCPLCGKPMVLRKARKGSNAGKQFWGCKAFPQCRGVRNYP</sequence>
<dbReference type="GO" id="GO:0003677">
    <property type="term" value="F:DNA binding"/>
    <property type="evidence" value="ECO:0007669"/>
    <property type="project" value="InterPro"/>
</dbReference>
<dbReference type="PANTHER" id="PTHR30015:SF7">
    <property type="entry name" value="TYPE IV METHYL-DIRECTED RESTRICTION ENZYME ECOKMRR"/>
    <property type="match status" value="1"/>
</dbReference>
<dbReference type="GO" id="GO:0006265">
    <property type="term" value="P:DNA topological change"/>
    <property type="evidence" value="ECO:0007669"/>
    <property type="project" value="InterPro"/>
</dbReference>
<dbReference type="EMBL" id="CP001799">
    <property type="protein sequence ID" value="ADE17009.1"/>
    <property type="molecule type" value="Genomic_DNA"/>
</dbReference>
<dbReference type="GO" id="GO:0009307">
    <property type="term" value="P:DNA restriction-modification system"/>
    <property type="evidence" value="ECO:0007669"/>
    <property type="project" value="InterPro"/>
</dbReference>
<protein>
    <submittedName>
        <fullName evidence="4">Restriction endonuclease</fullName>
    </submittedName>
</protein>
<evidence type="ECO:0000313" key="4">
    <source>
        <dbReference type="EMBL" id="ADE17009.1"/>
    </source>
</evidence>
<feature type="transmembrane region" description="Helical" evidence="1">
    <location>
        <begin position="21"/>
        <end position="39"/>
    </location>
</feature>
<evidence type="ECO:0000259" key="3">
    <source>
        <dbReference type="Pfam" id="PF04471"/>
    </source>
</evidence>
<dbReference type="KEGG" id="nhl:Nhal_4001"/>
<evidence type="ECO:0000256" key="1">
    <source>
        <dbReference type="SAM" id="Phobius"/>
    </source>
</evidence>
<feature type="domain" description="Restriction endonuclease type IV Mrr" evidence="3">
    <location>
        <begin position="95"/>
        <end position="204"/>
    </location>
</feature>
<dbReference type="Gene3D" id="3.30.65.10">
    <property type="entry name" value="Bacterial Topoisomerase I, domain 1"/>
    <property type="match status" value="1"/>
</dbReference>
<geneLocation type="plasmid" evidence="4 5">
    <name>pNHAL01</name>
</geneLocation>
<dbReference type="Pfam" id="PF01396">
    <property type="entry name" value="Zn_ribbon_Top1"/>
    <property type="match status" value="1"/>
</dbReference>
<dbReference type="GO" id="GO:0015666">
    <property type="term" value="F:restriction endodeoxyribonuclease activity"/>
    <property type="evidence" value="ECO:0007669"/>
    <property type="project" value="TreeGrafter"/>
</dbReference>